<dbReference type="EMBL" id="JACHLI010000001">
    <property type="protein sequence ID" value="MBB4861676.1"/>
    <property type="molecule type" value="Genomic_DNA"/>
</dbReference>
<evidence type="ECO:0000313" key="1">
    <source>
        <dbReference type="EMBL" id="MBB4861676.1"/>
    </source>
</evidence>
<proteinExistence type="predicted"/>
<protein>
    <submittedName>
        <fullName evidence="1">Uncharacterized protein</fullName>
    </submittedName>
</protein>
<organism evidence="1 2">
    <name type="scientific">Pseudomonas nitroreducens</name>
    <dbReference type="NCBI Taxonomy" id="46680"/>
    <lineage>
        <taxon>Bacteria</taxon>
        <taxon>Pseudomonadati</taxon>
        <taxon>Pseudomonadota</taxon>
        <taxon>Gammaproteobacteria</taxon>
        <taxon>Pseudomonadales</taxon>
        <taxon>Pseudomonadaceae</taxon>
        <taxon>Pseudomonas</taxon>
    </lineage>
</organism>
<name>A0A7W7KFT9_PSENT</name>
<dbReference type="RefSeq" id="WP_184585926.1">
    <property type="nucleotide sequence ID" value="NZ_JACHLI010000001.1"/>
</dbReference>
<accession>A0A7W7KFT9</accession>
<gene>
    <name evidence="1" type="ORF">HNP46_000487</name>
</gene>
<dbReference type="Proteomes" id="UP000566995">
    <property type="component" value="Unassembled WGS sequence"/>
</dbReference>
<comment type="caution">
    <text evidence="1">The sequence shown here is derived from an EMBL/GenBank/DDBJ whole genome shotgun (WGS) entry which is preliminary data.</text>
</comment>
<sequence>MADIETAAHDHLDELIGRLKDRPVPAQLLADIRSAWDSLEEKPANAFAEVERRAGDHRDPDLLALMIGMAGKDHSKACILDLDFLTRVLDGTWANRSDPLPRAFADLLKMACKHYGHSFEMFIIEHAFGALQAHAINRSSLRDAYDSLRAGINVARQVLSSQVLDDPRLGDRVIASLPSNGAGLLGDLPFLLQFVHEHLKFDPQRSGPTLLALAKQSKELAEAVGQMLPENTSFNTLELIRSGIGTQDKHAVQALLIKQPDKALASINQMGDIEFTRAMNLDCLQVLLTGEWIGFDESFDVACDPNVRQELKQILSRLLDNPVLRHRVLRHPDLIQRPPAKPAYFLARELVAELHPAGGVSFPLPERMHFMNSASVEADMIRLVKRSGFRGPLASQALEIRDVVAKNLIGPASQLPKLLPAEVMLSCGMTNLQAEGAELATYLAIQFAIETATRTAYGYNAKLRCVDPESPVANLPVHTLFPDNLLAMTGGAIDVVNALIESADPALVQAICTANPDNVAGAIRKGILDVSLMHLTSEANQTRFMSEGFDL</sequence>
<evidence type="ECO:0000313" key="2">
    <source>
        <dbReference type="Proteomes" id="UP000566995"/>
    </source>
</evidence>
<dbReference type="AlphaFoldDB" id="A0A7W7KFT9"/>
<reference evidence="1 2" key="1">
    <citation type="submission" date="2020-08" db="EMBL/GenBank/DDBJ databases">
        <title>Functional genomics of gut bacteria from endangered species of beetles.</title>
        <authorList>
            <person name="Carlos-Shanley C."/>
        </authorList>
    </citation>
    <scope>NUCLEOTIDE SEQUENCE [LARGE SCALE GENOMIC DNA]</scope>
    <source>
        <strain evidence="1 2">S00179</strain>
    </source>
</reference>